<comment type="caution">
    <text evidence="2">The sequence shown here is derived from an EMBL/GenBank/DDBJ whole genome shotgun (WGS) entry which is preliminary data.</text>
</comment>
<gene>
    <name evidence="2" type="ORF">MUN53_14600</name>
</gene>
<keyword evidence="1" id="KW-0812">Transmembrane</keyword>
<feature type="transmembrane region" description="Helical" evidence="1">
    <location>
        <begin position="74"/>
        <end position="92"/>
    </location>
</feature>
<keyword evidence="3" id="KW-1185">Reference proteome</keyword>
<accession>A0ABT0C4E5</accession>
<evidence type="ECO:0000256" key="1">
    <source>
        <dbReference type="SAM" id="Phobius"/>
    </source>
</evidence>
<proteinExistence type="predicted"/>
<dbReference type="RefSeq" id="WP_243326252.1">
    <property type="nucleotide sequence ID" value="NZ_JAKZMM010000044.1"/>
</dbReference>
<dbReference type="Proteomes" id="UP001165444">
    <property type="component" value="Unassembled WGS sequence"/>
</dbReference>
<feature type="transmembrane region" description="Helical" evidence="1">
    <location>
        <begin position="104"/>
        <end position="124"/>
    </location>
</feature>
<feature type="transmembrane region" description="Helical" evidence="1">
    <location>
        <begin position="130"/>
        <end position="149"/>
    </location>
</feature>
<protein>
    <recommendedName>
        <fullName evidence="4">VanZ-like domain-containing protein</fullName>
    </recommendedName>
</protein>
<feature type="transmembrane region" description="Helical" evidence="1">
    <location>
        <begin position="20"/>
        <end position="39"/>
    </location>
</feature>
<reference evidence="2 3" key="1">
    <citation type="submission" date="2022-03" db="EMBL/GenBank/DDBJ databases">
        <title>Parabacteroides sp. nov. isolated from swine feces.</title>
        <authorList>
            <person name="Bak J.E."/>
        </authorList>
    </citation>
    <scope>NUCLEOTIDE SEQUENCE [LARGE SCALE GENOMIC DNA]</scope>
    <source>
        <strain evidence="2 3">AGMB00274</strain>
    </source>
</reference>
<name>A0ABT0C4E5_9BACT</name>
<keyword evidence="1" id="KW-1133">Transmembrane helix</keyword>
<organism evidence="2 3">
    <name type="scientific">Parabacteroides faecalis</name>
    <dbReference type="NCBI Taxonomy" id="2924040"/>
    <lineage>
        <taxon>Bacteria</taxon>
        <taxon>Pseudomonadati</taxon>
        <taxon>Bacteroidota</taxon>
        <taxon>Bacteroidia</taxon>
        <taxon>Bacteroidales</taxon>
        <taxon>Tannerellaceae</taxon>
        <taxon>Parabacteroides</taxon>
    </lineage>
</organism>
<keyword evidence="1" id="KW-0472">Membrane</keyword>
<evidence type="ECO:0008006" key="4">
    <source>
        <dbReference type="Google" id="ProtNLM"/>
    </source>
</evidence>
<dbReference type="EMBL" id="JAKZMM010000044">
    <property type="protein sequence ID" value="MCJ2381820.1"/>
    <property type="molecule type" value="Genomic_DNA"/>
</dbReference>
<evidence type="ECO:0000313" key="3">
    <source>
        <dbReference type="Proteomes" id="UP001165444"/>
    </source>
</evidence>
<sequence length="151" mass="17821">MDSVKIKRTSMNLSLNIRILKVIIALVLLSIGGLIYLTFRGENLLMFNWLNELDLMYQIDNLRAYNQKIYLYDWVLYSLPDGLWLLAYLLIIDSIWHECRNNMFNSFILSLPTIAIFSEFAQYWNIIPGVFDTMDLFCYISSVLIYLIIKI</sequence>
<evidence type="ECO:0000313" key="2">
    <source>
        <dbReference type="EMBL" id="MCJ2381820.1"/>
    </source>
</evidence>